<gene>
    <name evidence="1" type="ORF">PG994_006514</name>
</gene>
<comment type="caution">
    <text evidence="1">The sequence shown here is derived from an EMBL/GenBank/DDBJ whole genome shotgun (WGS) entry which is preliminary data.</text>
</comment>
<accession>A0ABR1VF95</accession>
<dbReference type="EMBL" id="JAQQWL010000006">
    <property type="protein sequence ID" value="KAK8069898.1"/>
    <property type="molecule type" value="Genomic_DNA"/>
</dbReference>
<reference evidence="1 2" key="1">
    <citation type="submission" date="2023-01" db="EMBL/GenBank/DDBJ databases">
        <title>Analysis of 21 Apiospora genomes using comparative genomics revels a genus with tremendous synthesis potential of carbohydrate active enzymes and secondary metabolites.</title>
        <authorList>
            <person name="Sorensen T."/>
        </authorList>
    </citation>
    <scope>NUCLEOTIDE SEQUENCE [LARGE SCALE GENOMIC DNA]</scope>
    <source>
        <strain evidence="1 2">CBS 135458</strain>
    </source>
</reference>
<evidence type="ECO:0000313" key="1">
    <source>
        <dbReference type="EMBL" id="KAK8069898.1"/>
    </source>
</evidence>
<dbReference type="GeneID" id="92090986"/>
<sequence length="165" mass="17903">MAWGEVVVLPITALPNLVSTMFFNGTKEAAQAFNEPLLKLDAIMNTTGVIPYPVSNTSPNPKAPPGKRYLFSGANIVHPFDLKMVEEVSDMFHKALAPEGNHEMKAASMVTFELISRGKVSSVDTATTAFAGRDGQAMNMIINMTGQSPEKDDEAKHICSNLKDF</sequence>
<organism evidence="1 2">
    <name type="scientific">Apiospora phragmitis</name>
    <dbReference type="NCBI Taxonomy" id="2905665"/>
    <lineage>
        <taxon>Eukaryota</taxon>
        <taxon>Fungi</taxon>
        <taxon>Dikarya</taxon>
        <taxon>Ascomycota</taxon>
        <taxon>Pezizomycotina</taxon>
        <taxon>Sordariomycetes</taxon>
        <taxon>Xylariomycetidae</taxon>
        <taxon>Amphisphaeriales</taxon>
        <taxon>Apiosporaceae</taxon>
        <taxon>Apiospora</taxon>
    </lineage>
</organism>
<proteinExistence type="predicted"/>
<evidence type="ECO:0000313" key="2">
    <source>
        <dbReference type="Proteomes" id="UP001480595"/>
    </source>
</evidence>
<dbReference type="RefSeq" id="XP_066717192.1">
    <property type="nucleotide sequence ID" value="XM_066857923.1"/>
</dbReference>
<keyword evidence="2" id="KW-1185">Reference proteome</keyword>
<name>A0ABR1VF95_9PEZI</name>
<dbReference type="Gene3D" id="3.40.462.20">
    <property type="match status" value="1"/>
</dbReference>
<protein>
    <submittedName>
        <fullName evidence="1">FAD binding oxidoreductase</fullName>
    </submittedName>
</protein>
<dbReference type="Proteomes" id="UP001480595">
    <property type="component" value="Unassembled WGS sequence"/>
</dbReference>